<comment type="caution">
    <text evidence="1">The sequence shown here is derived from an EMBL/GenBank/DDBJ whole genome shotgun (WGS) entry which is preliminary data.</text>
</comment>
<dbReference type="EMBL" id="JAENJH010000001">
    <property type="protein sequence ID" value="MBK1783462.1"/>
    <property type="molecule type" value="Genomic_DNA"/>
</dbReference>
<organism evidence="1 2">
    <name type="scientific">Prauserella cavernicola</name>
    <dbReference type="NCBI Taxonomy" id="2800127"/>
    <lineage>
        <taxon>Bacteria</taxon>
        <taxon>Bacillati</taxon>
        <taxon>Actinomycetota</taxon>
        <taxon>Actinomycetes</taxon>
        <taxon>Pseudonocardiales</taxon>
        <taxon>Pseudonocardiaceae</taxon>
        <taxon>Prauserella</taxon>
    </lineage>
</organism>
<gene>
    <name evidence="1" type="ORF">JHE00_03920</name>
</gene>
<accession>A0A934V2S6</accession>
<dbReference type="RefSeq" id="WP_200314795.1">
    <property type="nucleotide sequence ID" value="NZ_JAENJH010000001.1"/>
</dbReference>
<dbReference type="Proteomes" id="UP000635245">
    <property type="component" value="Unassembled WGS sequence"/>
</dbReference>
<dbReference type="AlphaFoldDB" id="A0A934V2S6"/>
<proteinExistence type="predicted"/>
<sequence>MSSYISINTSPNEIRSAGGQLVDLGGEFRDSGDWAEIAALEVFGDDKFGDTMRSNYPSTFPVFENKKELGGSLVEIGQNCQTAMDLYEGQENTNTENVDAVDHGTL</sequence>
<keyword evidence="2" id="KW-1185">Reference proteome</keyword>
<evidence type="ECO:0000313" key="2">
    <source>
        <dbReference type="Proteomes" id="UP000635245"/>
    </source>
</evidence>
<name>A0A934V2S6_9PSEU</name>
<protein>
    <submittedName>
        <fullName evidence="1">Uncharacterized protein</fullName>
    </submittedName>
</protein>
<reference evidence="1" key="1">
    <citation type="submission" date="2020-12" db="EMBL/GenBank/DDBJ databases">
        <title>Prauserella sp. ASG 168, a novel actinomycete isolated from cave rock.</title>
        <authorList>
            <person name="Suriyachadkun C."/>
        </authorList>
    </citation>
    <scope>NUCLEOTIDE SEQUENCE</scope>
    <source>
        <strain evidence="1">ASG 168</strain>
    </source>
</reference>
<evidence type="ECO:0000313" key="1">
    <source>
        <dbReference type="EMBL" id="MBK1783462.1"/>
    </source>
</evidence>